<proteinExistence type="predicted"/>
<reference evidence="1" key="1">
    <citation type="submission" date="2021-02" db="EMBL/GenBank/DDBJ databases">
        <authorList>
            <person name="Nowell W R."/>
        </authorList>
    </citation>
    <scope>NUCLEOTIDE SEQUENCE</scope>
</reference>
<comment type="caution">
    <text evidence="1">The sequence shown here is derived from an EMBL/GenBank/DDBJ whole genome shotgun (WGS) entry which is preliminary data.</text>
</comment>
<evidence type="ECO:0000313" key="3">
    <source>
        <dbReference type="Proteomes" id="UP000663829"/>
    </source>
</evidence>
<dbReference type="Proteomes" id="UP000663829">
    <property type="component" value="Unassembled WGS sequence"/>
</dbReference>
<accession>A0A815VJT5</accession>
<dbReference type="OrthoDB" id="10034890at2759"/>
<evidence type="ECO:0000313" key="1">
    <source>
        <dbReference type="EMBL" id="CAF1531178.1"/>
    </source>
</evidence>
<dbReference type="EMBL" id="CAJNOQ010024799">
    <property type="protein sequence ID" value="CAF1531178.1"/>
    <property type="molecule type" value="Genomic_DNA"/>
</dbReference>
<dbReference type="Gene3D" id="2.60.120.920">
    <property type="match status" value="1"/>
</dbReference>
<gene>
    <name evidence="1" type="ORF">GPM918_LOCUS38061</name>
    <name evidence="2" type="ORF">SRO942_LOCUS38854</name>
</gene>
<evidence type="ECO:0000313" key="2">
    <source>
        <dbReference type="EMBL" id="CAF4390440.1"/>
    </source>
</evidence>
<sequence>CVKSLSVELTQGQDADDYIEPDLAKWMEQIKQLKEKIADPNIIMEEQAQSSWIKQIKISEKSREIFEKVCGDVTVEDSGVVAIHGGTTTHTEIRGRNLYSTGIHNIRFKIDKSSSKWLFFGIISSSTPMKAQSYSSPSAYGWVVRRAEVWLNGVRSNGYGVSDGDICENDTVELTLNCDEKTVQCLNERTKKKYEVQVDVTSCPYPWQFHLNLYYANDRVSICS</sequence>
<dbReference type="Proteomes" id="UP000681722">
    <property type="component" value="Unassembled WGS sequence"/>
</dbReference>
<dbReference type="InterPro" id="IPR043136">
    <property type="entry name" value="B30.2/SPRY_sf"/>
</dbReference>
<dbReference type="AlphaFoldDB" id="A0A815VJT5"/>
<organism evidence="1 3">
    <name type="scientific">Didymodactylos carnosus</name>
    <dbReference type="NCBI Taxonomy" id="1234261"/>
    <lineage>
        <taxon>Eukaryota</taxon>
        <taxon>Metazoa</taxon>
        <taxon>Spiralia</taxon>
        <taxon>Gnathifera</taxon>
        <taxon>Rotifera</taxon>
        <taxon>Eurotatoria</taxon>
        <taxon>Bdelloidea</taxon>
        <taxon>Philodinida</taxon>
        <taxon>Philodinidae</taxon>
        <taxon>Didymodactylos</taxon>
    </lineage>
</organism>
<dbReference type="EMBL" id="CAJOBC010090381">
    <property type="protein sequence ID" value="CAF4390440.1"/>
    <property type="molecule type" value="Genomic_DNA"/>
</dbReference>
<feature type="non-terminal residue" evidence="1">
    <location>
        <position position="1"/>
    </location>
</feature>
<name>A0A815VJT5_9BILA</name>
<keyword evidence="3" id="KW-1185">Reference proteome</keyword>
<protein>
    <submittedName>
        <fullName evidence="1">Uncharacterized protein</fullName>
    </submittedName>
</protein>